<organism evidence="1 2">
    <name type="scientific">Lupinus albus</name>
    <name type="common">White lupine</name>
    <name type="synonym">Lupinus termis</name>
    <dbReference type="NCBI Taxonomy" id="3870"/>
    <lineage>
        <taxon>Eukaryota</taxon>
        <taxon>Viridiplantae</taxon>
        <taxon>Streptophyta</taxon>
        <taxon>Embryophyta</taxon>
        <taxon>Tracheophyta</taxon>
        <taxon>Spermatophyta</taxon>
        <taxon>Magnoliopsida</taxon>
        <taxon>eudicotyledons</taxon>
        <taxon>Gunneridae</taxon>
        <taxon>Pentapetalae</taxon>
        <taxon>rosids</taxon>
        <taxon>fabids</taxon>
        <taxon>Fabales</taxon>
        <taxon>Fabaceae</taxon>
        <taxon>Papilionoideae</taxon>
        <taxon>50 kb inversion clade</taxon>
        <taxon>genistoids sensu lato</taxon>
        <taxon>core genistoids</taxon>
        <taxon>Genisteae</taxon>
        <taxon>Lupinus</taxon>
    </lineage>
</organism>
<dbReference type="EMBL" id="WOCE01000004">
    <property type="protein sequence ID" value="KAE9616298.1"/>
    <property type="molecule type" value="Genomic_DNA"/>
</dbReference>
<proteinExistence type="predicted"/>
<comment type="caution">
    <text evidence="1">The sequence shown here is derived from an EMBL/GenBank/DDBJ whole genome shotgun (WGS) entry which is preliminary data.</text>
</comment>
<evidence type="ECO:0000313" key="2">
    <source>
        <dbReference type="Proteomes" id="UP000447434"/>
    </source>
</evidence>
<keyword evidence="2" id="KW-1185">Reference proteome</keyword>
<sequence>MYASSLLPPSMFQTEHGALLGFCRHDLNGCGREMHCDFLKLVFSLYLC</sequence>
<dbReference type="Proteomes" id="UP000447434">
    <property type="component" value="Chromosome 4"/>
</dbReference>
<gene>
    <name evidence="1" type="ORF">Lalb_Chr04g0264221</name>
</gene>
<evidence type="ECO:0000313" key="1">
    <source>
        <dbReference type="EMBL" id="KAE9616298.1"/>
    </source>
</evidence>
<reference evidence="2" key="1">
    <citation type="journal article" date="2020" name="Nat. Commun.">
        <title>Genome sequence of the cluster root forming white lupin.</title>
        <authorList>
            <person name="Hufnagel B."/>
            <person name="Marques A."/>
            <person name="Soriano A."/>
            <person name="Marques L."/>
            <person name="Divol F."/>
            <person name="Doumas P."/>
            <person name="Sallet E."/>
            <person name="Mancinotti D."/>
            <person name="Carrere S."/>
            <person name="Marande W."/>
            <person name="Arribat S."/>
            <person name="Keller J."/>
            <person name="Huneau C."/>
            <person name="Blein T."/>
            <person name="Aime D."/>
            <person name="Laguerre M."/>
            <person name="Taylor J."/>
            <person name="Schubert V."/>
            <person name="Nelson M."/>
            <person name="Geu-Flores F."/>
            <person name="Crespi M."/>
            <person name="Gallardo-Guerrero K."/>
            <person name="Delaux P.-M."/>
            <person name="Salse J."/>
            <person name="Berges H."/>
            <person name="Guyot R."/>
            <person name="Gouzy J."/>
            <person name="Peret B."/>
        </authorList>
    </citation>
    <scope>NUCLEOTIDE SEQUENCE [LARGE SCALE GENOMIC DNA]</scope>
    <source>
        <strain evidence="2">cv. Amiga</strain>
    </source>
</reference>
<name>A0A6A4QPF2_LUPAL</name>
<protein>
    <submittedName>
        <fullName evidence="1">Uncharacterized protein</fullName>
    </submittedName>
</protein>
<accession>A0A6A4QPF2</accession>
<dbReference type="AlphaFoldDB" id="A0A6A4QPF2"/>